<proteinExistence type="predicted"/>
<accession>A0ACC2PH62</accession>
<dbReference type="EMBL" id="CM056741">
    <property type="protein sequence ID" value="KAJ8682366.1"/>
    <property type="molecule type" value="Genomic_DNA"/>
</dbReference>
<reference evidence="1" key="1">
    <citation type="submission" date="2023-04" db="EMBL/GenBank/DDBJ databases">
        <title>A chromosome-level genome assembly of the parasitoid wasp Eretmocerus hayati.</title>
        <authorList>
            <person name="Zhong Y."/>
            <person name="Liu S."/>
            <person name="Liu Y."/>
        </authorList>
    </citation>
    <scope>NUCLEOTIDE SEQUENCE</scope>
    <source>
        <strain evidence="1">ZJU_SS_LIU_2023</strain>
    </source>
</reference>
<dbReference type="Proteomes" id="UP001239111">
    <property type="component" value="Chromosome 1"/>
</dbReference>
<gene>
    <name evidence="1" type="ORF">QAD02_018158</name>
</gene>
<comment type="caution">
    <text evidence="1">The sequence shown here is derived from an EMBL/GenBank/DDBJ whole genome shotgun (WGS) entry which is preliminary data.</text>
</comment>
<protein>
    <submittedName>
        <fullName evidence="1">Uncharacterized protein</fullName>
    </submittedName>
</protein>
<name>A0ACC2PH62_9HYME</name>
<evidence type="ECO:0000313" key="1">
    <source>
        <dbReference type="EMBL" id="KAJ8682366.1"/>
    </source>
</evidence>
<organism evidence="1 2">
    <name type="scientific">Eretmocerus hayati</name>
    <dbReference type="NCBI Taxonomy" id="131215"/>
    <lineage>
        <taxon>Eukaryota</taxon>
        <taxon>Metazoa</taxon>
        <taxon>Ecdysozoa</taxon>
        <taxon>Arthropoda</taxon>
        <taxon>Hexapoda</taxon>
        <taxon>Insecta</taxon>
        <taxon>Pterygota</taxon>
        <taxon>Neoptera</taxon>
        <taxon>Endopterygota</taxon>
        <taxon>Hymenoptera</taxon>
        <taxon>Apocrita</taxon>
        <taxon>Proctotrupomorpha</taxon>
        <taxon>Chalcidoidea</taxon>
        <taxon>Aphelinidae</taxon>
        <taxon>Aphelininae</taxon>
        <taxon>Eretmocerus</taxon>
    </lineage>
</organism>
<evidence type="ECO:0000313" key="2">
    <source>
        <dbReference type="Proteomes" id="UP001239111"/>
    </source>
</evidence>
<sequence length="192" mass="21637">MTDNTTEHVLNIYIQAFDPVLRKCVVYLWDIVKVYTEGRLDIRGDSARIWSLIKGLFHSRGVNMIRGIIISSDGAPVYVGVNKSVATRENQDEPDLGSMKCKSLFKHLCARDALDCSPGEVVIQLYEDFLIMYYKPFYIVGEGQDVTLLDPEDEAHMLDVKDIKFGPIIDEAFGQLTVEEEKRPTSGVDLSS</sequence>
<keyword evidence="2" id="KW-1185">Reference proteome</keyword>